<dbReference type="InterPro" id="IPR000182">
    <property type="entry name" value="GNAT_dom"/>
</dbReference>
<feature type="domain" description="N-acetyltransferase" evidence="1">
    <location>
        <begin position="55"/>
        <end position="216"/>
    </location>
</feature>
<dbReference type="SUPFAM" id="SSF55729">
    <property type="entry name" value="Acyl-CoA N-acyltransferases (Nat)"/>
    <property type="match status" value="1"/>
</dbReference>
<dbReference type="PROSITE" id="PS51186">
    <property type="entry name" value="GNAT"/>
    <property type="match status" value="1"/>
</dbReference>
<organism evidence="2 3">
    <name type="scientific">Agromyces ramosus</name>
    <dbReference type="NCBI Taxonomy" id="33879"/>
    <lineage>
        <taxon>Bacteria</taxon>
        <taxon>Bacillati</taxon>
        <taxon>Actinomycetota</taxon>
        <taxon>Actinomycetes</taxon>
        <taxon>Micrococcales</taxon>
        <taxon>Microbacteriaceae</taxon>
        <taxon>Agromyces</taxon>
    </lineage>
</organism>
<evidence type="ECO:0000259" key="1">
    <source>
        <dbReference type="PROSITE" id="PS51186"/>
    </source>
</evidence>
<sequence>MHATSVVGQTSEWTARAGLRLEQLLRHLPVHRPRWLRGPALSDPVRRPTIVTERLTLRAHRLRHRRAWYALQSDPDVVRYLQWPLRSRTASFKHLLDRMRHTRLERKDDFLALAVLLDGRVIGDVSLHLRNVDPHLRHLEIGWVFAPAAQGRGYATEAAIGMLELAFGRLGARQVTARMQSANDRSQALATRLGFVEVSEARGIRLMAISSEQFALTRRAAASRRAE</sequence>
<dbReference type="InterPro" id="IPR051531">
    <property type="entry name" value="N-acetyltransferase"/>
</dbReference>
<dbReference type="Proteomes" id="UP001239083">
    <property type="component" value="Unassembled WGS sequence"/>
</dbReference>
<dbReference type="RefSeq" id="WP_307038749.1">
    <property type="nucleotide sequence ID" value="NZ_JAUSYY010000001.1"/>
</dbReference>
<accession>A0ABU0R3X2</accession>
<dbReference type="Gene3D" id="3.40.630.30">
    <property type="match status" value="1"/>
</dbReference>
<reference evidence="2 3" key="1">
    <citation type="submission" date="2023-07" db="EMBL/GenBank/DDBJ databases">
        <title>Comparative genomics of wheat-associated soil bacteria to identify genetic determinants of phenazine resistance.</title>
        <authorList>
            <person name="Mouncey N."/>
        </authorList>
    </citation>
    <scope>NUCLEOTIDE SEQUENCE [LARGE SCALE GENOMIC DNA]</scope>
    <source>
        <strain evidence="2 3">V3I3</strain>
    </source>
</reference>
<protein>
    <submittedName>
        <fullName evidence="2">RimJ/RimL family protein N-acetyltransferase</fullName>
    </submittedName>
</protein>
<name>A0ABU0R3X2_9MICO</name>
<proteinExistence type="predicted"/>
<evidence type="ECO:0000313" key="2">
    <source>
        <dbReference type="EMBL" id="MDQ0892769.1"/>
    </source>
</evidence>
<dbReference type="Pfam" id="PF13302">
    <property type="entry name" value="Acetyltransf_3"/>
    <property type="match status" value="1"/>
</dbReference>
<keyword evidence="3" id="KW-1185">Reference proteome</keyword>
<evidence type="ECO:0000313" key="3">
    <source>
        <dbReference type="Proteomes" id="UP001239083"/>
    </source>
</evidence>
<gene>
    <name evidence="2" type="ORF">QFZ26_000324</name>
</gene>
<dbReference type="EMBL" id="JAUSYY010000001">
    <property type="protein sequence ID" value="MDQ0892769.1"/>
    <property type="molecule type" value="Genomic_DNA"/>
</dbReference>
<dbReference type="PANTHER" id="PTHR43792">
    <property type="entry name" value="GNAT FAMILY, PUTATIVE (AFU_ORTHOLOGUE AFUA_3G00765)-RELATED-RELATED"/>
    <property type="match status" value="1"/>
</dbReference>
<dbReference type="PANTHER" id="PTHR43792:SF1">
    <property type="entry name" value="N-ACETYLTRANSFERASE DOMAIN-CONTAINING PROTEIN"/>
    <property type="match status" value="1"/>
</dbReference>
<comment type="caution">
    <text evidence="2">The sequence shown here is derived from an EMBL/GenBank/DDBJ whole genome shotgun (WGS) entry which is preliminary data.</text>
</comment>
<dbReference type="InterPro" id="IPR016181">
    <property type="entry name" value="Acyl_CoA_acyltransferase"/>
</dbReference>